<gene>
    <name evidence="2" type="ORF">GCM10022210_25720</name>
</gene>
<comment type="caution">
    <text evidence="2">The sequence shown here is derived from an EMBL/GenBank/DDBJ whole genome shotgun (WGS) entry which is preliminary data.</text>
</comment>
<dbReference type="Proteomes" id="UP001500742">
    <property type="component" value="Unassembled WGS sequence"/>
</dbReference>
<organism evidence="2 3">
    <name type="scientific">Mucilaginibacter dorajii</name>
    <dbReference type="NCBI Taxonomy" id="692994"/>
    <lineage>
        <taxon>Bacteria</taxon>
        <taxon>Pseudomonadati</taxon>
        <taxon>Bacteroidota</taxon>
        <taxon>Sphingobacteriia</taxon>
        <taxon>Sphingobacteriales</taxon>
        <taxon>Sphingobacteriaceae</taxon>
        <taxon>Mucilaginibacter</taxon>
    </lineage>
</organism>
<feature type="domain" description="Lipocalin-like" evidence="1">
    <location>
        <begin position="6"/>
        <end position="68"/>
    </location>
</feature>
<dbReference type="Pfam" id="PF13648">
    <property type="entry name" value="Lipocalin_4"/>
    <property type="match status" value="1"/>
</dbReference>
<name>A0ABP7Q0N8_9SPHI</name>
<keyword evidence="3" id="KW-1185">Reference proteome</keyword>
<dbReference type="EMBL" id="BAAAZC010000019">
    <property type="protein sequence ID" value="GAA3974261.1"/>
    <property type="molecule type" value="Genomic_DNA"/>
</dbReference>
<evidence type="ECO:0000313" key="2">
    <source>
        <dbReference type="EMBL" id="GAA3974261.1"/>
    </source>
</evidence>
<sequence>MVYHYTGNTQNGDPDTLNTTCLKDQFFTFKSDNTCSYTNFNCLDQTTTGTWTLTENKLYFASDMVAKDTVAGGSTSTVKPFTNTQIVTLGVYSLVLQTGDVEPNYSATKKRTVTRYGFIKQKATTITN</sequence>
<dbReference type="InterPro" id="IPR024311">
    <property type="entry name" value="Lipocalin-like"/>
</dbReference>
<proteinExistence type="predicted"/>
<evidence type="ECO:0000259" key="1">
    <source>
        <dbReference type="Pfam" id="PF13648"/>
    </source>
</evidence>
<protein>
    <recommendedName>
        <fullName evidence="1">Lipocalin-like domain-containing protein</fullName>
    </recommendedName>
</protein>
<accession>A0ABP7Q0N8</accession>
<reference evidence="3" key="1">
    <citation type="journal article" date="2019" name="Int. J. Syst. Evol. Microbiol.">
        <title>The Global Catalogue of Microorganisms (GCM) 10K type strain sequencing project: providing services to taxonomists for standard genome sequencing and annotation.</title>
        <authorList>
            <consortium name="The Broad Institute Genomics Platform"/>
            <consortium name="The Broad Institute Genome Sequencing Center for Infectious Disease"/>
            <person name="Wu L."/>
            <person name="Ma J."/>
        </authorList>
    </citation>
    <scope>NUCLEOTIDE SEQUENCE [LARGE SCALE GENOMIC DNA]</scope>
    <source>
        <strain evidence="3">JCM 16601</strain>
    </source>
</reference>
<evidence type="ECO:0000313" key="3">
    <source>
        <dbReference type="Proteomes" id="UP001500742"/>
    </source>
</evidence>